<name>A0ABU0JB56_9HYPH</name>
<feature type="transmembrane region" description="Helical" evidence="9">
    <location>
        <begin position="439"/>
        <end position="459"/>
    </location>
</feature>
<dbReference type="SUPFAM" id="SSF82866">
    <property type="entry name" value="Multidrug efflux transporter AcrB transmembrane domain"/>
    <property type="match status" value="2"/>
</dbReference>
<sequence>MVNFFIHRPIFASAIAVIMVLAGGICYFLLPVSQFPNITPPQVVVSAQYPGASAQVVADTVTTPLEQQINGVEGMTYMSSTSSNDGSSTITITFDVGYPLATAAVDVQNRVSQAASSLPAIVNQAGVTIKKQNPNFVLIVNLTSPDRSVDPVALSNYAYLQIVDPLKRLQGVGDVQIFGERRYSMRVWLDPDKLANLGITAVDVQNAIAEQNVQVAAGKIGQSPAPAGTPFEMQVNAVGRLSDPAQFGDIVVRAEAASGAVVRLRDVARIELGALQYASTAFFGEDPTVVLAVYQMPGSNALDLQQRVKDKMEELSARFPKGIAYAMHYDTTRFVAASMHDVLITLGEALVLVVAVVFVFLQSWRTTIIPTIAIPVSLIATLAVMEMLGFSLNMLSLLGMVLAIGLVVDDAIVVVENVERQLEAGLSPLAATRAAMKEVTGPIIATTAVLMAVFVPVAFIPGVAGRLYNQFALTVAISVGISAFNSLTLSPALSAAFLRHRPQTQFVLFRWFNAVFDWLSHAYARGVRTLVHLRWALLVLFVAGLGATYWVWQQIPSTFLPVEDQGYFFVVVQLPDGASLERTDAVARQVREILRTTPGVDIVGSISGLNFLTSAAQSNSAVEFAILKPWDERGPAESASNIVASVRPKLLQIPDAFALSFDPPSIPGLGSTGGFEFQVEDLTGRGAVALNEATQALIAEARKQPEINPHQLFTTFSTSTPQFNYDLDRNKAKLLGLSLPDVFNTLQIYLGSLYVNDFNLFGRTFRVTLQADKDARSTAADISRLYVRNASGGMVPLSTLGTLRPIVGPETVPHYNNYGSALINGGAAPGYSSGQAVVAMQRAAAAALPEDFGYEWTGITFQELKAGSIASVVFALAIVFVFLILAAQYESWSMPFMVLLAVPLALFGALLALWLRQMQIDVYSQIGFVMLIGLAAKNAILIVEFAKRRREEGLEIIEAAMEAARLRLRPILMTAFAFILGVVPLMFAKGAGAASRQSIGTTVFGGMVAATVLTLVFVPVFYAMIERWRERGAEHRPEPASDEHGQGPLAEAAE</sequence>
<feature type="transmembrane region" description="Helical" evidence="9">
    <location>
        <begin position="922"/>
        <end position="945"/>
    </location>
</feature>
<feature type="transmembrane region" description="Helical" evidence="9">
    <location>
        <begin position="966"/>
        <end position="987"/>
    </location>
</feature>
<comment type="subcellular location">
    <subcellularLocation>
        <location evidence="1 9">Cell inner membrane</location>
        <topology evidence="1 9">Multi-pass membrane protein</topology>
    </subcellularLocation>
</comment>
<feature type="transmembrane region" description="Helical" evidence="9">
    <location>
        <begin position="342"/>
        <end position="361"/>
    </location>
</feature>
<accession>A0ABU0JB56</accession>
<feature type="region of interest" description="Disordered" evidence="10">
    <location>
        <begin position="1033"/>
        <end position="1054"/>
    </location>
</feature>
<dbReference type="InterPro" id="IPR004764">
    <property type="entry name" value="MdtF-like"/>
</dbReference>
<dbReference type="PANTHER" id="PTHR32063:SF11">
    <property type="entry name" value="CATION OR DRUG EFFLUX SYSTEM PROTEIN"/>
    <property type="match status" value="1"/>
</dbReference>
<gene>
    <name evidence="11" type="ORF">QO011_004529</name>
</gene>
<dbReference type="RefSeq" id="WP_307276771.1">
    <property type="nucleotide sequence ID" value="NZ_JAUSVX010000009.1"/>
</dbReference>
<dbReference type="Gene3D" id="1.20.1640.10">
    <property type="entry name" value="Multidrug efflux transporter AcrB transmembrane domain"/>
    <property type="match status" value="2"/>
</dbReference>
<dbReference type="InterPro" id="IPR001036">
    <property type="entry name" value="Acrflvin-R"/>
</dbReference>
<comment type="caution">
    <text evidence="9">Lacks conserved residue(s) required for the propagation of feature annotation.</text>
</comment>
<dbReference type="NCBIfam" id="NF000282">
    <property type="entry name" value="RND_permease_1"/>
    <property type="match status" value="1"/>
</dbReference>
<evidence type="ECO:0000256" key="3">
    <source>
        <dbReference type="ARBA" id="ARBA00022448"/>
    </source>
</evidence>
<evidence type="ECO:0000256" key="2">
    <source>
        <dbReference type="ARBA" id="ARBA00010942"/>
    </source>
</evidence>
<dbReference type="Gene3D" id="3.30.70.1430">
    <property type="entry name" value="Multidrug efflux transporter AcrB pore domain"/>
    <property type="match status" value="2"/>
</dbReference>
<evidence type="ECO:0000256" key="4">
    <source>
        <dbReference type="ARBA" id="ARBA00022475"/>
    </source>
</evidence>
<comment type="caution">
    <text evidence="11">The sequence shown here is derived from an EMBL/GenBank/DDBJ whole genome shotgun (WGS) entry which is preliminary data.</text>
</comment>
<keyword evidence="7 9" id="KW-1133">Transmembrane helix</keyword>
<keyword evidence="5 9" id="KW-0997">Cell inner membrane</keyword>
<keyword evidence="8 9" id="KW-0472">Membrane</keyword>
<dbReference type="Gene3D" id="3.30.70.1440">
    <property type="entry name" value="Multidrug efflux transporter AcrB pore domain"/>
    <property type="match status" value="1"/>
</dbReference>
<dbReference type="Gene3D" id="3.30.2090.10">
    <property type="entry name" value="Multidrug efflux transporter AcrB TolC docking domain, DN and DC subdomains"/>
    <property type="match status" value="2"/>
</dbReference>
<evidence type="ECO:0000256" key="8">
    <source>
        <dbReference type="ARBA" id="ARBA00023136"/>
    </source>
</evidence>
<reference evidence="11 12" key="1">
    <citation type="submission" date="2023-07" db="EMBL/GenBank/DDBJ databases">
        <title>Genomic Encyclopedia of Type Strains, Phase IV (KMG-IV): sequencing the most valuable type-strain genomes for metagenomic binning, comparative biology and taxonomic classification.</title>
        <authorList>
            <person name="Goeker M."/>
        </authorList>
    </citation>
    <scope>NUCLEOTIDE SEQUENCE [LARGE SCALE GENOMIC DNA]</scope>
    <source>
        <strain evidence="11 12">DSM 19619</strain>
    </source>
</reference>
<keyword evidence="6 9" id="KW-0812">Transmembrane</keyword>
<evidence type="ECO:0000313" key="12">
    <source>
        <dbReference type="Proteomes" id="UP001242480"/>
    </source>
</evidence>
<feature type="transmembrane region" description="Helical" evidence="9">
    <location>
        <begin position="869"/>
        <end position="889"/>
    </location>
</feature>
<evidence type="ECO:0000256" key="7">
    <source>
        <dbReference type="ARBA" id="ARBA00022989"/>
    </source>
</evidence>
<protein>
    <recommendedName>
        <fullName evidence="9">Efflux pump membrane transporter</fullName>
    </recommendedName>
</protein>
<comment type="similarity">
    <text evidence="2 9">Belongs to the resistance-nodulation-cell division (RND) (TC 2.A.6) family.</text>
</comment>
<evidence type="ECO:0000256" key="10">
    <source>
        <dbReference type="SAM" id="MobiDB-lite"/>
    </source>
</evidence>
<keyword evidence="3 9" id="KW-0813">Transport</keyword>
<proteinExistence type="inferred from homology"/>
<keyword evidence="12" id="KW-1185">Reference proteome</keyword>
<dbReference type="InterPro" id="IPR027463">
    <property type="entry name" value="AcrB_DN_DC_subdom"/>
</dbReference>
<dbReference type="Proteomes" id="UP001242480">
    <property type="component" value="Unassembled WGS sequence"/>
</dbReference>
<keyword evidence="4" id="KW-1003">Cell membrane</keyword>
<feature type="transmembrane region" description="Helical" evidence="9">
    <location>
        <begin position="896"/>
        <end position="916"/>
    </location>
</feature>
<feature type="transmembrane region" description="Helical" evidence="9">
    <location>
        <begin position="368"/>
        <end position="388"/>
    </location>
</feature>
<evidence type="ECO:0000256" key="9">
    <source>
        <dbReference type="RuleBase" id="RU364070"/>
    </source>
</evidence>
<evidence type="ECO:0000256" key="6">
    <source>
        <dbReference type="ARBA" id="ARBA00022692"/>
    </source>
</evidence>
<dbReference type="NCBIfam" id="TIGR00915">
    <property type="entry name" value="2A0602"/>
    <property type="match status" value="1"/>
</dbReference>
<feature type="transmembrane region" description="Helical" evidence="9">
    <location>
        <begin position="471"/>
        <end position="498"/>
    </location>
</feature>
<dbReference type="PANTHER" id="PTHR32063">
    <property type="match status" value="1"/>
</dbReference>
<evidence type="ECO:0000256" key="1">
    <source>
        <dbReference type="ARBA" id="ARBA00004429"/>
    </source>
</evidence>
<organism evidence="11 12">
    <name type="scientific">Labrys wisconsinensis</name>
    <dbReference type="NCBI Taxonomy" id="425677"/>
    <lineage>
        <taxon>Bacteria</taxon>
        <taxon>Pseudomonadati</taxon>
        <taxon>Pseudomonadota</taxon>
        <taxon>Alphaproteobacteria</taxon>
        <taxon>Hyphomicrobiales</taxon>
        <taxon>Xanthobacteraceae</taxon>
        <taxon>Labrys</taxon>
    </lineage>
</organism>
<feature type="transmembrane region" description="Helical" evidence="9">
    <location>
        <begin position="12"/>
        <end position="30"/>
    </location>
</feature>
<dbReference type="Pfam" id="PF00873">
    <property type="entry name" value="ACR_tran"/>
    <property type="match status" value="1"/>
</dbReference>
<feature type="transmembrane region" description="Helical" evidence="9">
    <location>
        <begin position="999"/>
        <end position="1025"/>
    </location>
</feature>
<evidence type="ECO:0000313" key="11">
    <source>
        <dbReference type="EMBL" id="MDQ0471504.1"/>
    </source>
</evidence>
<dbReference type="SUPFAM" id="SSF82693">
    <property type="entry name" value="Multidrug efflux transporter AcrB pore domain, PN1, PN2, PC1 and PC2 subdomains"/>
    <property type="match status" value="3"/>
</dbReference>
<dbReference type="EMBL" id="JAUSVX010000009">
    <property type="protein sequence ID" value="MDQ0471504.1"/>
    <property type="molecule type" value="Genomic_DNA"/>
</dbReference>
<evidence type="ECO:0000256" key="5">
    <source>
        <dbReference type="ARBA" id="ARBA00022519"/>
    </source>
</evidence>
<dbReference type="SUPFAM" id="SSF82714">
    <property type="entry name" value="Multidrug efflux transporter AcrB TolC docking domain, DN and DC subdomains"/>
    <property type="match status" value="2"/>
</dbReference>
<feature type="compositionally biased region" description="Basic and acidic residues" evidence="10">
    <location>
        <begin position="1033"/>
        <end position="1045"/>
    </location>
</feature>
<dbReference type="PRINTS" id="PR00702">
    <property type="entry name" value="ACRIFLAVINRP"/>
</dbReference>
<feature type="transmembrane region" description="Helical" evidence="9">
    <location>
        <begin position="535"/>
        <end position="552"/>
    </location>
</feature>
<dbReference type="Gene3D" id="3.30.70.1320">
    <property type="entry name" value="Multidrug efflux transporter AcrB pore domain like"/>
    <property type="match status" value="1"/>
</dbReference>